<dbReference type="GO" id="GO:0006355">
    <property type="term" value="P:regulation of DNA-templated transcription"/>
    <property type="evidence" value="ECO:0007669"/>
    <property type="project" value="InterPro"/>
</dbReference>
<dbReference type="GO" id="GO:0003746">
    <property type="term" value="F:translation elongation factor activity"/>
    <property type="evidence" value="ECO:0007669"/>
    <property type="project" value="UniProtKB-KW"/>
</dbReference>
<dbReference type="EMBL" id="BEYU01000085">
    <property type="protein sequence ID" value="GBG30937.1"/>
    <property type="molecule type" value="Genomic_DNA"/>
</dbReference>
<evidence type="ECO:0000256" key="3">
    <source>
        <dbReference type="ARBA" id="ARBA00023163"/>
    </source>
</evidence>
<dbReference type="CDD" id="cd07973">
    <property type="entry name" value="Spt4"/>
    <property type="match status" value="1"/>
</dbReference>
<comment type="similarity">
    <text evidence="2">Belongs to the SPT4 family.</text>
</comment>
<reference evidence="6 7" key="1">
    <citation type="submission" date="2017-12" db="EMBL/GenBank/DDBJ databases">
        <title>Sequencing, de novo assembly and annotation of complete genome of a new Thraustochytrid species, strain FCC1311.</title>
        <authorList>
            <person name="Sedici K."/>
            <person name="Godart F."/>
            <person name="Aiese Cigliano R."/>
            <person name="Sanseverino W."/>
            <person name="Barakat M."/>
            <person name="Ortet P."/>
            <person name="Marechal E."/>
            <person name="Cagnac O."/>
            <person name="Amato A."/>
        </authorList>
    </citation>
    <scope>NUCLEOTIDE SEQUENCE [LARGE SCALE GENOMIC DNA]</scope>
</reference>
<sequence>MNYDDVEDDLGGGEVQVSQSVPDEMKGLRACIICLLVKTYTQFYNDGCPNCNFMDWGEREIVEGATTKNFEGLVAMMQPKDSWVAKWQRIDRFVPGTYAIKVNEEASEEVQEHCREAKRRNLGKLSMEENA</sequence>
<dbReference type="GO" id="GO:0008270">
    <property type="term" value="F:zinc ion binding"/>
    <property type="evidence" value="ECO:0007669"/>
    <property type="project" value="InterPro"/>
</dbReference>
<dbReference type="Proteomes" id="UP000241890">
    <property type="component" value="Unassembled WGS sequence"/>
</dbReference>
<evidence type="ECO:0000313" key="6">
    <source>
        <dbReference type="EMBL" id="GBG30937.1"/>
    </source>
</evidence>
<keyword evidence="7" id="KW-1185">Reference proteome</keyword>
<keyword evidence="6" id="KW-0251">Elongation factor</keyword>
<dbReference type="GO" id="GO:0000993">
    <property type="term" value="F:RNA polymerase II complex binding"/>
    <property type="evidence" value="ECO:0007669"/>
    <property type="project" value="TreeGrafter"/>
</dbReference>
<evidence type="ECO:0000259" key="5">
    <source>
        <dbReference type="SMART" id="SM01389"/>
    </source>
</evidence>
<dbReference type="InterPro" id="IPR022800">
    <property type="entry name" value="Spt4/RpoE2_Znf"/>
</dbReference>
<dbReference type="InterPro" id="IPR029040">
    <property type="entry name" value="RPABC4/Spt4"/>
</dbReference>
<accession>A0A2R5GJ72</accession>
<dbReference type="InterPro" id="IPR038510">
    <property type="entry name" value="Spt4_sf"/>
</dbReference>
<keyword evidence="3" id="KW-0804">Transcription</keyword>
<dbReference type="PANTHER" id="PTHR12882">
    <property type="entry name" value="SUPPRESSOR OF TY 4"/>
    <property type="match status" value="1"/>
</dbReference>
<evidence type="ECO:0000256" key="4">
    <source>
        <dbReference type="ARBA" id="ARBA00023242"/>
    </source>
</evidence>
<dbReference type="InterPro" id="IPR009287">
    <property type="entry name" value="Spt4"/>
</dbReference>
<dbReference type="SUPFAM" id="SSF63393">
    <property type="entry name" value="RNA polymerase subunits"/>
    <property type="match status" value="1"/>
</dbReference>
<comment type="subcellular location">
    <subcellularLocation>
        <location evidence="1">Nucleus</location>
    </subcellularLocation>
</comment>
<dbReference type="FunCoup" id="A0A2R5GJ72">
    <property type="interactions" value="272"/>
</dbReference>
<name>A0A2R5GJ72_9STRA</name>
<dbReference type="AlphaFoldDB" id="A0A2R5GJ72"/>
<dbReference type="SMART" id="SM01389">
    <property type="entry name" value="Spt4"/>
    <property type="match status" value="1"/>
</dbReference>
<comment type="caution">
    <text evidence="6">The sequence shown here is derived from an EMBL/GenBank/DDBJ whole genome shotgun (WGS) entry which is preliminary data.</text>
</comment>
<evidence type="ECO:0000256" key="1">
    <source>
        <dbReference type="ARBA" id="ARBA00004123"/>
    </source>
</evidence>
<keyword evidence="4" id="KW-0539">Nucleus</keyword>
<gene>
    <name evidence="6" type="ORF">FCC1311_071582</name>
</gene>
<proteinExistence type="inferred from homology"/>
<dbReference type="GO" id="GO:0140673">
    <property type="term" value="P:transcription elongation-coupled chromatin remodeling"/>
    <property type="evidence" value="ECO:0007669"/>
    <property type="project" value="InterPro"/>
</dbReference>
<dbReference type="InParanoid" id="A0A2R5GJ72"/>
<evidence type="ECO:0000256" key="2">
    <source>
        <dbReference type="ARBA" id="ARBA00010464"/>
    </source>
</evidence>
<dbReference type="Pfam" id="PF06093">
    <property type="entry name" value="Spt4"/>
    <property type="match status" value="1"/>
</dbReference>
<keyword evidence="6" id="KW-0648">Protein biosynthesis</keyword>
<protein>
    <submittedName>
        <fullName evidence="6">Transcription elongation factor SPT4</fullName>
    </submittedName>
</protein>
<dbReference type="GO" id="GO:0032044">
    <property type="term" value="C:DSIF complex"/>
    <property type="evidence" value="ECO:0007669"/>
    <property type="project" value="TreeGrafter"/>
</dbReference>
<evidence type="ECO:0000313" key="7">
    <source>
        <dbReference type="Proteomes" id="UP000241890"/>
    </source>
</evidence>
<organism evidence="6 7">
    <name type="scientific">Hondaea fermentalgiana</name>
    <dbReference type="NCBI Taxonomy" id="2315210"/>
    <lineage>
        <taxon>Eukaryota</taxon>
        <taxon>Sar</taxon>
        <taxon>Stramenopiles</taxon>
        <taxon>Bigyra</taxon>
        <taxon>Labyrinthulomycetes</taxon>
        <taxon>Thraustochytrida</taxon>
        <taxon>Thraustochytriidae</taxon>
        <taxon>Hondaea</taxon>
    </lineage>
</organism>
<feature type="domain" description="Spt4/RpoE2 zinc finger" evidence="5">
    <location>
        <begin position="28"/>
        <end position="103"/>
    </location>
</feature>
<dbReference type="PANTHER" id="PTHR12882:SF1">
    <property type="entry name" value="TRANSCRIPTION ELONGATION FACTOR SPT4"/>
    <property type="match status" value="1"/>
</dbReference>
<dbReference type="Gene3D" id="3.30.40.210">
    <property type="match status" value="1"/>
</dbReference>
<dbReference type="OrthoDB" id="248751at2759"/>